<evidence type="ECO:0000256" key="1">
    <source>
        <dbReference type="ARBA" id="ARBA00004571"/>
    </source>
</evidence>
<evidence type="ECO:0000259" key="8">
    <source>
        <dbReference type="Pfam" id="PF07715"/>
    </source>
</evidence>
<dbReference type="Gene3D" id="2.60.40.1120">
    <property type="entry name" value="Carboxypeptidase-like, regulatory domain"/>
    <property type="match status" value="1"/>
</dbReference>
<dbReference type="InterPro" id="IPR023996">
    <property type="entry name" value="TonB-dep_OMP_SusC/RagA"/>
</dbReference>
<keyword evidence="2 7" id="KW-0813">Transport</keyword>
<dbReference type="InterPro" id="IPR012910">
    <property type="entry name" value="Plug_dom"/>
</dbReference>
<evidence type="ECO:0000313" key="10">
    <source>
        <dbReference type="Proteomes" id="UP001597532"/>
    </source>
</evidence>
<comment type="similarity">
    <text evidence="7">Belongs to the TonB-dependent receptor family.</text>
</comment>
<dbReference type="SUPFAM" id="SSF49464">
    <property type="entry name" value="Carboxypeptidase regulatory domain-like"/>
    <property type="match status" value="1"/>
</dbReference>
<dbReference type="InterPro" id="IPR037066">
    <property type="entry name" value="Plug_dom_sf"/>
</dbReference>
<dbReference type="InterPro" id="IPR036942">
    <property type="entry name" value="Beta-barrel_TonB_sf"/>
</dbReference>
<evidence type="ECO:0000256" key="4">
    <source>
        <dbReference type="ARBA" id="ARBA00022692"/>
    </source>
</evidence>
<keyword evidence="6 7" id="KW-0998">Cell outer membrane</keyword>
<dbReference type="InterPro" id="IPR023997">
    <property type="entry name" value="TonB-dep_OMP_SusC/RagA_CS"/>
</dbReference>
<dbReference type="EMBL" id="JBHUOK010000032">
    <property type="protein sequence ID" value="MFD2790956.1"/>
    <property type="molecule type" value="Genomic_DNA"/>
</dbReference>
<dbReference type="NCBIfam" id="TIGR04056">
    <property type="entry name" value="OMP_RagA_SusC"/>
    <property type="match status" value="1"/>
</dbReference>
<proteinExistence type="inferred from homology"/>
<evidence type="ECO:0000256" key="7">
    <source>
        <dbReference type="PROSITE-ProRule" id="PRU01360"/>
    </source>
</evidence>
<keyword evidence="3 7" id="KW-1134">Transmembrane beta strand</keyword>
<name>A0ABW5VIX0_9FLAO</name>
<dbReference type="PROSITE" id="PS52016">
    <property type="entry name" value="TONB_DEPENDENT_REC_3"/>
    <property type="match status" value="1"/>
</dbReference>
<evidence type="ECO:0000256" key="3">
    <source>
        <dbReference type="ARBA" id="ARBA00022452"/>
    </source>
</evidence>
<dbReference type="SUPFAM" id="SSF56935">
    <property type="entry name" value="Porins"/>
    <property type="match status" value="1"/>
</dbReference>
<dbReference type="Proteomes" id="UP001597532">
    <property type="component" value="Unassembled WGS sequence"/>
</dbReference>
<dbReference type="Gene3D" id="2.40.170.20">
    <property type="entry name" value="TonB-dependent receptor, beta-barrel domain"/>
    <property type="match status" value="1"/>
</dbReference>
<dbReference type="InterPro" id="IPR008969">
    <property type="entry name" value="CarboxyPept-like_regulatory"/>
</dbReference>
<protein>
    <submittedName>
        <fullName evidence="9">SusC/RagA family TonB-linked outer membrane protein</fullName>
    </submittedName>
</protein>
<dbReference type="NCBIfam" id="TIGR04057">
    <property type="entry name" value="SusC_RagA_signa"/>
    <property type="match status" value="1"/>
</dbReference>
<gene>
    <name evidence="9" type="ORF">ACFS1K_14365</name>
</gene>
<reference evidence="10" key="1">
    <citation type="journal article" date="2019" name="Int. J. Syst. Evol. Microbiol.">
        <title>The Global Catalogue of Microorganisms (GCM) 10K type strain sequencing project: providing services to taxonomists for standard genome sequencing and annotation.</title>
        <authorList>
            <consortium name="The Broad Institute Genomics Platform"/>
            <consortium name="The Broad Institute Genome Sequencing Center for Infectious Disease"/>
            <person name="Wu L."/>
            <person name="Ma J."/>
        </authorList>
    </citation>
    <scope>NUCLEOTIDE SEQUENCE [LARGE SCALE GENOMIC DNA]</scope>
    <source>
        <strain evidence="10">KCTC 52924</strain>
    </source>
</reference>
<evidence type="ECO:0000256" key="2">
    <source>
        <dbReference type="ARBA" id="ARBA00022448"/>
    </source>
</evidence>
<keyword evidence="5 7" id="KW-0472">Membrane</keyword>
<dbReference type="Gene3D" id="2.170.130.10">
    <property type="entry name" value="TonB-dependent receptor, plug domain"/>
    <property type="match status" value="1"/>
</dbReference>
<organism evidence="9 10">
    <name type="scientific">Arenibacter antarcticus</name>
    <dbReference type="NCBI Taxonomy" id="2040469"/>
    <lineage>
        <taxon>Bacteria</taxon>
        <taxon>Pseudomonadati</taxon>
        <taxon>Bacteroidota</taxon>
        <taxon>Flavobacteriia</taxon>
        <taxon>Flavobacteriales</taxon>
        <taxon>Flavobacteriaceae</taxon>
        <taxon>Arenibacter</taxon>
    </lineage>
</organism>
<evidence type="ECO:0000313" key="9">
    <source>
        <dbReference type="EMBL" id="MFD2790956.1"/>
    </source>
</evidence>
<accession>A0ABW5VIX0</accession>
<evidence type="ECO:0000256" key="5">
    <source>
        <dbReference type="ARBA" id="ARBA00023136"/>
    </source>
</evidence>
<comment type="caution">
    <text evidence="9">The sequence shown here is derived from an EMBL/GenBank/DDBJ whole genome shotgun (WGS) entry which is preliminary data.</text>
</comment>
<keyword evidence="10" id="KW-1185">Reference proteome</keyword>
<sequence length="1125" mass="125551">MRNTQPKKKCSLTPFKMIVRRTLSVILLFVFSFYAPLQAAEHYSQPSGITIKAKNETLGEIIKDIEAKSNFVFIQTGLNTRDLSIKRDIEVIDKGIEEVLRLLLKDTNVQFKVIDRQIVLFKNKEVSSAQKLTDFIQALISVSGSVVDASGMPIGGATIQLKNNTKRWVTADFDGHFYMDDIPSGSVLVVSSMGFLKNEITVDSSGELSITLVDDVQALEEVVVTSNYGTEQKRSNLVSSVFQVTTKDIENLPQQRIDKMLEGLVPGLEYMPQSDNASSARPRHSVTIRGEASLAASNEPLWIIDGTPMFTGDKTNLIYGMQTSVSPLSYINPDDIKSITVLKDASATSLYGADGANGVILITTKQGAISKPQFNVSMRSSASHINKGTKFKMLNSQQYLTLAKEAFINAGNQESLFPFTDSENNNYSTTNTDWYDQFFGTGLTSQLNVSASGGTEKATYYISGSYFNDEKTLKGNEQQRISLRSRNTINLTDRLKIDVSLAGSFNTNTLFTPGDDYYEYLPIISPYNEDGSYRMTYKIINGRLPDGTPKWVENKFFNSLAEREQNDNNQNTFALQGNLKLSYDVTNDLSYTAQVGTDYQSSVEKRYKSMYNWSGKNINGDATGYANWAHANFINWHVINRLNYSKKFNAHAISAVAGIEVVSRKNTFVGSYGSGFANDNLRTVSSASYTTGGGSESTTKSASYLGQVSYTYDNRYNLVLNVRKDGNSNFGKDVKWADFASVGASWNIHEEDFFNSNLINTLSLKGSFGSNGNSRIGRQESYGVYAINDSYQYNGIQGAGMSKGPNPNLSWETTYMTNIGLRLALFNNRLDISPEVYRNKTVNLLSNLDVSRTTGNTRVYRNVGEIENKGIEVTLQSVNILSDNFKWRTTVMASHNRNKLLKLYNSIPKNLGNIRWEEGKNINTYYLVEWAGVDPRDGYPMWYDTQGNITKEYSVANRVANKKSTPDLFGSVINNIDYKNFDLRIMTNYTIGGYAFSSFGRNVTSDGLNIMSENQSVNQLDRWQEQGDLALSPKPLWGISTQSVMNSTRFLYSKTNIKLQNISLGYSLNNDIAQSLGFKAVQFTLIGDNLIVWTPYDKADRNSYKNNMSGYPMEQTISLGLNATF</sequence>
<dbReference type="InterPro" id="IPR039426">
    <property type="entry name" value="TonB-dep_rcpt-like"/>
</dbReference>
<keyword evidence="4 7" id="KW-0812">Transmembrane</keyword>
<dbReference type="Pfam" id="PF07715">
    <property type="entry name" value="Plug"/>
    <property type="match status" value="1"/>
</dbReference>
<feature type="domain" description="TonB-dependent receptor plug" evidence="8">
    <location>
        <begin position="236"/>
        <end position="359"/>
    </location>
</feature>
<dbReference type="Pfam" id="PF13715">
    <property type="entry name" value="CarbopepD_reg_2"/>
    <property type="match status" value="1"/>
</dbReference>
<evidence type="ECO:0000256" key="6">
    <source>
        <dbReference type="ARBA" id="ARBA00023237"/>
    </source>
</evidence>
<comment type="subcellular location">
    <subcellularLocation>
        <location evidence="1 7">Cell outer membrane</location>
        <topology evidence="1 7">Multi-pass membrane protein</topology>
    </subcellularLocation>
</comment>